<feature type="domain" description="Enoyl reductase (ER)" evidence="1">
    <location>
        <begin position="15"/>
        <end position="346"/>
    </location>
</feature>
<dbReference type="Pfam" id="PF08240">
    <property type="entry name" value="ADH_N"/>
    <property type="match status" value="1"/>
</dbReference>
<evidence type="ECO:0000313" key="3">
    <source>
        <dbReference type="Proteomes" id="UP000034112"/>
    </source>
</evidence>
<name>A0A0F9XAZ1_TRIHA</name>
<dbReference type="PANTHER" id="PTHR45033:SF1">
    <property type="entry name" value="OXIDOREDUCTASE (EUROFUNG)"/>
    <property type="match status" value="1"/>
</dbReference>
<dbReference type="InterPro" id="IPR013154">
    <property type="entry name" value="ADH-like_N"/>
</dbReference>
<dbReference type="Pfam" id="PF00107">
    <property type="entry name" value="ADH_zinc_N"/>
    <property type="match status" value="1"/>
</dbReference>
<dbReference type="OMA" id="ACITCAG"/>
<comment type="caution">
    <text evidence="2">The sequence shown here is derived from an EMBL/GenBank/DDBJ whole genome shotgun (WGS) entry which is preliminary data.</text>
</comment>
<dbReference type="SMART" id="SM00829">
    <property type="entry name" value="PKS_ER"/>
    <property type="match status" value="1"/>
</dbReference>
<organism evidence="2 3">
    <name type="scientific">Trichoderma harzianum</name>
    <name type="common">Hypocrea lixii</name>
    <dbReference type="NCBI Taxonomy" id="5544"/>
    <lineage>
        <taxon>Eukaryota</taxon>
        <taxon>Fungi</taxon>
        <taxon>Dikarya</taxon>
        <taxon>Ascomycota</taxon>
        <taxon>Pezizomycotina</taxon>
        <taxon>Sordariomycetes</taxon>
        <taxon>Hypocreomycetidae</taxon>
        <taxon>Hypocreales</taxon>
        <taxon>Hypocreaceae</taxon>
        <taxon>Trichoderma</taxon>
    </lineage>
</organism>
<dbReference type="SUPFAM" id="SSF50129">
    <property type="entry name" value="GroES-like"/>
    <property type="match status" value="1"/>
</dbReference>
<evidence type="ECO:0000259" key="1">
    <source>
        <dbReference type="SMART" id="SM00829"/>
    </source>
</evidence>
<dbReference type="EMBL" id="JOKZ01000154">
    <property type="protein sequence ID" value="KKP02336.1"/>
    <property type="molecule type" value="Genomic_DNA"/>
</dbReference>
<accession>A0A0F9XAZ1</accession>
<sequence length="350" mass="37411">MAIPETFKAYRRTTGAHPLTIVPTTETTPKNLGPKDVLIKIHSVSLNYRDVAMLSGVYPVAVIEKGIPASDAAAEVAAVGSAVQKFKVGDRVSPNFFVNLLTGEEEEPMQGLGGDVEGVLAEYAVFSEEILVQLPEYLSWDEASTIACAGVTAWSSVDGLKNLSPEKDYALLEGTGGVSMFALLLLVDAGIKTIITSSSDVKIAQIQKLSPLITGINYKTTPDISAEVQRITKGRGAKIIVNNIGPASIQANIDSLATWGSIKIVGFLGGFTGDWSPSEILKLLGKRANIQGIAVGSKRDFEALNAHLEKRKISLAPLLDRVFTLDETKEAFDHMIAGRHVGKIIIKVAE</sequence>
<dbReference type="InterPro" id="IPR013149">
    <property type="entry name" value="ADH-like_C"/>
</dbReference>
<dbReference type="InterPro" id="IPR011032">
    <property type="entry name" value="GroES-like_sf"/>
</dbReference>
<dbReference type="Gene3D" id="3.40.50.720">
    <property type="entry name" value="NAD(P)-binding Rossmann-like Domain"/>
    <property type="match status" value="1"/>
</dbReference>
<proteinExistence type="predicted"/>
<dbReference type="CDD" id="cd08276">
    <property type="entry name" value="MDR7"/>
    <property type="match status" value="1"/>
</dbReference>
<reference evidence="3" key="1">
    <citation type="journal article" date="2015" name="Genome Announc.">
        <title>Draft whole-genome sequence of the biocontrol agent Trichoderma harzianum T6776.</title>
        <authorList>
            <person name="Baroncelli R."/>
            <person name="Piaggeschi G."/>
            <person name="Fiorini L."/>
            <person name="Bertolini E."/>
            <person name="Zapparata A."/>
            <person name="Pe M.E."/>
            <person name="Sarrocco S."/>
            <person name="Vannacci G."/>
        </authorList>
    </citation>
    <scope>NUCLEOTIDE SEQUENCE [LARGE SCALE GENOMIC DNA]</scope>
    <source>
        <strain evidence="3">T6776</strain>
    </source>
</reference>
<dbReference type="Proteomes" id="UP000034112">
    <property type="component" value="Unassembled WGS sequence"/>
</dbReference>
<dbReference type="InterPro" id="IPR020843">
    <property type="entry name" value="ER"/>
</dbReference>
<dbReference type="Gene3D" id="3.90.180.10">
    <property type="entry name" value="Medium-chain alcohol dehydrogenases, catalytic domain"/>
    <property type="match status" value="1"/>
</dbReference>
<evidence type="ECO:0000313" key="2">
    <source>
        <dbReference type="EMBL" id="KKP02336.1"/>
    </source>
</evidence>
<dbReference type="SUPFAM" id="SSF51735">
    <property type="entry name" value="NAD(P)-binding Rossmann-fold domains"/>
    <property type="match status" value="1"/>
</dbReference>
<dbReference type="AlphaFoldDB" id="A0A0F9XAZ1"/>
<dbReference type="PANTHER" id="PTHR45033">
    <property type="match status" value="1"/>
</dbReference>
<dbReference type="InterPro" id="IPR052711">
    <property type="entry name" value="Zinc_ADH-like"/>
</dbReference>
<protein>
    <recommendedName>
        <fullName evidence="1">Enoyl reductase (ER) domain-containing protein</fullName>
    </recommendedName>
</protein>
<dbReference type="OrthoDB" id="3509362at2759"/>
<dbReference type="InterPro" id="IPR036291">
    <property type="entry name" value="NAD(P)-bd_dom_sf"/>
</dbReference>
<gene>
    <name evidence="2" type="ORF">THAR02_05536</name>
</gene>
<dbReference type="GO" id="GO:0016491">
    <property type="term" value="F:oxidoreductase activity"/>
    <property type="evidence" value="ECO:0007669"/>
    <property type="project" value="InterPro"/>
</dbReference>